<comment type="caution">
    <text evidence="3">The sequence shown here is derived from an EMBL/GenBank/DDBJ whole genome shotgun (WGS) entry which is preliminary data.</text>
</comment>
<dbReference type="Proteomes" id="UP000434639">
    <property type="component" value="Unassembled WGS sequence"/>
</dbReference>
<dbReference type="GO" id="GO:0097311">
    <property type="term" value="C:bacterial biofilm matrix"/>
    <property type="evidence" value="ECO:0007669"/>
    <property type="project" value="InterPro"/>
</dbReference>
<dbReference type="RefSeq" id="WP_155110893.1">
    <property type="nucleotide sequence ID" value="NZ_WMIB01000001.1"/>
</dbReference>
<evidence type="ECO:0000313" key="4">
    <source>
        <dbReference type="Proteomes" id="UP000434639"/>
    </source>
</evidence>
<name>A0A7X2S372_9BACI</name>
<proteinExistence type="predicted"/>
<feature type="chain" id="PRO_5030584997" evidence="2">
    <location>
        <begin position="30"/>
        <end position="220"/>
    </location>
</feature>
<keyword evidence="2" id="KW-0732">Signal</keyword>
<feature type="compositionally biased region" description="Acidic residues" evidence="1">
    <location>
        <begin position="204"/>
        <end position="213"/>
    </location>
</feature>
<organism evidence="3 4">
    <name type="scientific">Metabacillus mangrovi</name>
    <dbReference type="NCBI Taxonomy" id="1491830"/>
    <lineage>
        <taxon>Bacteria</taxon>
        <taxon>Bacillati</taxon>
        <taxon>Bacillota</taxon>
        <taxon>Bacilli</taxon>
        <taxon>Bacillales</taxon>
        <taxon>Bacillaceae</taxon>
        <taxon>Metabacillus</taxon>
    </lineage>
</organism>
<feature type="compositionally biased region" description="Basic and acidic residues" evidence="1">
    <location>
        <begin position="158"/>
        <end position="173"/>
    </location>
</feature>
<sequence length="220" mass="24466">MKNKIVLKTAVLFYALLLLLSFSSSSTEAYFNVQQDQNIGIQAGSWWDESRLAFTDFPEQKDLTNCHPLQLQFPIENQGFTMAGTTSYRIYLDGAVAEEGTLGIVRENQSSAIAFTANEPGIYTAEIDQRPGFGWKDEAVTSIRSKDVSVAKCPPPPAEKENTEKTVDEKTEVPDQQEPAEANPSEPEAETELEIPVKGKDDVSSEQDQEEPADETREER</sequence>
<reference evidence="3 4" key="1">
    <citation type="journal article" date="2017" name="Int. J. Syst. Evol. Microbiol.">
        <title>Bacillus mangrovi sp. nov., isolated from a sediment sample from a mangrove forest.</title>
        <authorList>
            <person name="Gupta V."/>
            <person name="Singh P.K."/>
            <person name="Korpole S."/>
            <person name="Tanuku N.R.S."/>
            <person name="Pinnaka A.K."/>
        </authorList>
    </citation>
    <scope>NUCLEOTIDE SEQUENCE [LARGE SCALE GENOMIC DNA]</scope>
    <source>
        <strain evidence="3 4">KCTC 33872</strain>
    </source>
</reference>
<evidence type="ECO:0000256" key="1">
    <source>
        <dbReference type="SAM" id="MobiDB-lite"/>
    </source>
</evidence>
<gene>
    <name evidence="3" type="primary">tapA</name>
    <name evidence="3" type="ORF">GKZ89_03155</name>
</gene>
<feature type="signal peptide" evidence="2">
    <location>
        <begin position="1"/>
        <end position="29"/>
    </location>
</feature>
<evidence type="ECO:0000256" key="2">
    <source>
        <dbReference type="SAM" id="SignalP"/>
    </source>
</evidence>
<dbReference type="OrthoDB" id="2707117at2"/>
<dbReference type="AlphaFoldDB" id="A0A7X2S372"/>
<keyword evidence="4" id="KW-1185">Reference proteome</keyword>
<evidence type="ECO:0000313" key="3">
    <source>
        <dbReference type="EMBL" id="MTH52391.1"/>
    </source>
</evidence>
<feature type="region of interest" description="Disordered" evidence="1">
    <location>
        <begin position="146"/>
        <end position="220"/>
    </location>
</feature>
<dbReference type="EMBL" id="WMIB01000001">
    <property type="protein sequence ID" value="MTH52391.1"/>
    <property type="molecule type" value="Genomic_DNA"/>
</dbReference>
<protein>
    <submittedName>
        <fullName evidence="3">Amyloid fiber anchoring/assembly protein TapA</fullName>
    </submittedName>
</protein>
<dbReference type="InterPro" id="IPR023848">
    <property type="entry name" value="TasA"/>
</dbReference>
<accession>A0A7X2S372</accession>
<dbReference type="NCBIfam" id="TIGR04087">
    <property type="entry name" value="YqxM_for_SipW"/>
    <property type="match status" value="1"/>
</dbReference>